<organism evidence="1 2">
    <name type="scientific">Acetobacter malorum</name>
    <dbReference type="NCBI Taxonomy" id="178901"/>
    <lineage>
        <taxon>Bacteria</taxon>
        <taxon>Pseudomonadati</taxon>
        <taxon>Pseudomonadota</taxon>
        <taxon>Alphaproteobacteria</taxon>
        <taxon>Acetobacterales</taxon>
        <taxon>Acetobacteraceae</taxon>
        <taxon>Acetobacter</taxon>
    </lineage>
</organism>
<dbReference type="EMBL" id="LHZZ01000477">
    <property type="protein sequence ID" value="KXV76082.1"/>
    <property type="molecule type" value="Genomic_DNA"/>
</dbReference>
<name>A0A149V7J6_9PROT</name>
<sequence>MWRSIEAFRDPEGRINIILEHPSAPEARFVLKQNLPQLSPEQHPQTVAEPAPSPEAVPSPVLTGLSDAEFLFPSDLEVTNVNVGKVLLVGSCLTALYHEQLQAMGQALL</sequence>
<protein>
    <submittedName>
        <fullName evidence="1">Uncharacterized protein</fullName>
    </submittedName>
</protein>
<gene>
    <name evidence="1" type="ORF">AD953_05645</name>
</gene>
<feature type="non-terminal residue" evidence="1">
    <location>
        <position position="109"/>
    </location>
</feature>
<proteinExistence type="predicted"/>
<accession>A0A149V7J6</accession>
<reference evidence="1 2" key="1">
    <citation type="submission" date="2015-06" db="EMBL/GenBank/DDBJ databases">
        <title>Improved classification and identification of acetic acid bacteria using matrix-assisted laser desorption/ionization time-of-flight mass spectrometry; Gluconobacter nephelii and Gluconobacter uchimurae are later heterotypic synonyms of Gluconobacter japonicus and Gluconobacter oxydans, respectively.</title>
        <authorList>
            <person name="Li L."/>
            <person name="Cleenwerck I."/>
            <person name="De Vuyst L."/>
            <person name="Vandamme P."/>
        </authorList>
    </citation>
    <scope>NUCLEOTIDE SEQUENCE [LARGE SCALE GENOMIC DNA]</scope>
    <source>
        <strain evidence="1 2">LMG 1604</strain>
    </source>
</reference>
<evidence type="ECO:0000313" key="2">
    <source>
        <dbReference type="Proteomes" id="UP000075538"/>
    </source>
</evidence>
<evidence type="ECO:0000313" key="1">
    <source>
        <dbReference type="EMBL" id="KXV76082.1"/>
    </source>
</evidence>
<dbReference type="AlphaFoldDB" id="A0A149V7J6"/>
<comment type="caution">
    <text evidence="1">The sequence shown here is derived from an EMBL/GenBank/DDBJ whole genome shotgun (WGS) entry which is preliminary data.</text>
</comment>
<dbReference type="Proteomes" id="UP000075538">
    <property type="component" value="Unassembled WGS sequence"/>
</dbReference>